<reference evidence="1" key="1">
    <citation type="submission" date="2022-08" db="EMBL/GenBank/DDBJ databases">
        <title>Genome Sequence of Lecanicillium fungicola.</title>
        <authorList>
            <person name="Buettner E."/>
        </authorList>
    </citation>
    <scope>NUCLEOTIDE SEQUENCE</scope>
    <source>
        <strain evidence="1">Babe33</strain>
    </source>
</reference>
<evidence type="ECO:0000313" key="2">
    <source>
        <dbReference type="Proteomes" id="UP001143910"/>
    </source>
</evidence>
<protein>
    <submittedName>
        <fullName evidence="1">Uncharacterized protein</fullName>
    </submittedName>
</protein>
<comment type="caution">
    <text evidence="1">The sequence shown here is derived from an EMBL/GenBank/DDBJ whole genome shotgun (WGS) entry which is preliminary data.</text>
</comment>
<accession>A0ACC1MFJ8</accession>
<evidence type="ECO:0000313" key="1">
    <source>
        <dbReference type="EMBL" id="KAJ2964713.1"/>
    </source>
</evidence>
<gene>
    <name evidence="1" type="ORF">NQ176_g10779</name>
</gene>
<proteinExistence type="predicted"/>
<dbReference type="Proteomes" id="UP001143910">
    <property type="component" value="Unassembled WGS sequence"/>
</dbReference>
<sequence length="478" mass="52603">MRAFTKAAALLLAQSVVAESIPGTARRVSATETIPTAYVTLKVPLEEVGAQTVPLRLDVVEADAACGPAQLSINGQPLAQDADGFGQGPLTLTDDAIITANWTFTCHSMKQVLTVHILSLNGKAVSGPNTSFIASFYQTTPVQIASVERVAKVKYLHLHTTVTESVADSGDEHLEDLRAQARELAALIKDQELILKEHLSHGSDEKTVTAATSTVALEECHDVRCAYNAMMEKIRNGPEQLCEVGRGWKAFFRCVHGWRQLPTDLPVQLALPGKTVASEAADDEYVDDLGQEFDNVEWVDVYEAGDVDSFYMDYERYLAMRHLHSVRIRMLVLVAETALIFGTALFFVTTLLRRLTIGRRRRQQQDASNDLPRYQGYSYFDEPKTLISLAFLDGGLCEEGAQSLRHNSGYPNEKAILRSTEESIDGQENKSVAEEISQLRAAASVVSDLVAMDAAGRRQAMDDDDEAPPAYDEREHSL</sequence>
<organism evidence="1 2">
    <name type="scientific">Zarea fungicola</name>
    <dbReference type="NCBI Taxonomy" id="93591"/>
    <lineage>
        <taxon>Eukaryota</taxon>
        <taxon>Fungi</taxon>
        <taxon>Dikarya</taxon>
        <taxon>Ascomycota</taxon>
        <taxon>Pezizomycotina</taxon>
        <taxon>Sordariomycetes</taxon>
        <taxon>Hypocreomycetidae</taxon>
        <taxon>Hypocreales</taxon>
        <taxon>Cordycipitaceae</taxon>
        <taxon>Zarea</taxon>
    </lineage>
</organism>
<name>A0ACC1MFJ8_9HYPO</name>
<keyword evidence="2" id="KW-1185">Reference proteome</keyword>
<dbReference type="EMBL" id="JANJQO010003135">
    <property type="protein sequence ID" value="KAJ2964713.1"/>
    <property type="molecule type" value="Genomic_DNA"/>
</dbReference>